<feature type="transmembrane region" description="Helical" evidence="1">
    <location>
        <begin position="76"/>
        <end position="95"/>
    </location>
</feature>
<name>A0ABR1YE75_9PEZI</name>
<gene>
    <name evidence="2" type="ORF">HDK90DRAFT_53796</name>
</gene>
<keyword evidence="1" id="KW-1133">Transmembrane helix</keyword>
<sequence>MTWEAPLPFCIAFASSIPSALLVGSRLLFRIARTVAEAAPHGQTVGRHHSLFPHHSSRAFFGLVGIDRTEGRRRLVCVRACVLFLLRRFFLDLVFGCDALFSLRFFCPLALLFTPFLFSAGLRWAGLGWVALAEIFI</sequence>
<keyword evidence="1" id="KW-0472">Membrane</keyword>
<keyword evidence="1" id="KW-0812">Transmembrane</keyword>
<organism evidence="2 3">
    <name type="scientific">Phyllosticta capitalensis</name>
    <dbReference type="NCBI Taxonomy" id="121624"/>
    <lineage>
        <taxon>Eukaryota</taxon>
        <taxon>Fungi</taxon>
        <taxon>Dikarya</taxon>
        <taxon>Ascomycota</taxon>
        <taxon>Pezizomycotina</taxon>
        <taxon>Dothideomycetes</taxon>
        <taxon>Dothideomycetes incertae sedis</taxon>
        <taxon>Botryosphaeriales</taxon>
        <taxon>Phyllostictaceae</taxon>
        <taxon>Phyllosticta</taxon>
    </lineage>
</organism>
<dbReference type="EMBL" id="JBBWRZ010000010">
    <property type="protein sequence ID" value="KAK8227251.1"/>
    <property type="molecule type" value="Genomic_DNA"/>
</dbReference>
<evidence type="ECO:0008006" key="4">
    <source>
        <dbReference type="Google" id="ProtNLM"/>
    </source>
</evidence>
<feature type="transmembrane region" description="Helical" evidence="1">
    <location>
        <begin position="6"/>
        <end position="24"/>
    </location>
</feature>
<keyword evidence="3" id="KW-1185">Reference proteome</keyword>
<reference evidence="2 3" key="1">
    <citation type="submission" date="2024-04" db="EMBL/GenBank/DDBJ databases">
        <title>Phyllosticta paracitricarpa is synonymous to the EU quarantine fungus P. citricarpa based on phylogenomic analyses.</title>
        <authorList>
            <consortium name="Lawrence Berkeley National Laboratory"/>
            <person name="Van Ingen-Buijs V.A."/>
            <person name="Van Westerhoven A.C."/>
            <person name="Haridas S."/>
            <person name="Skiadas P."/>
            <person name="Martin F."/>
            <person name="Groenewald J.Z."/>
            <person name="Crous P.W."/>
            <person name="Seidl M.F."/>
        </authorList>
    </citation>
    <scope>NUCLEOTIDE SEQUENCE [LARGE SCALE GENOMIC DNA]</scope>
    <source>
        <strain evidence="2 3">CBS 123374</strain>
    </source>
</reference>
<evidence type="ECO:0000313" key="2">
    <source>
        <dbReference type="EMBL" id="KAK8227251.1"/>
    </source>
</evidence>
<comment type="caution">
    <text evidence="2">The sequence shown here is derived from an EMBL/GenBank/DDBJ whole genome shotgun (WGS) entry which is preliminary data.</text>
</comment>
<dbReference type="Proteomes" id="UP001492380">
    <property type="component" value="Unassembled WGS sequence"/>
</dbReference>
<evidence type="ECO:0000256" key="1">
    <source>
        <dbReference type="SAM" id="Phobius"/>
    </source>
</evidence>
<evidence type="ECO:0000313" key="3">
    <source>
        <dbReference type="Proteomes" id="UP001492380"/>
    </source>
</evidence>
<protein>
    <recommendedName>
        <fullName evidence="4">Secreted protein</fullName>
    </recommendedName>
</protein>
<accession>A0ABR1YE75</accession>
<feature type="transmembrane region" description="Helical" evidence="1">
    <location>
        <begin position="101"/>
        <end position="122"/>
    </location>
</feature>
<proteinExistence type="predicted"/>